<organism evidence="1 2">
    <name type="scientific">Butyricicoccus intestinisimiae</name>
    <dbReference type="NCBI Taxonomy" id="2841509"/>
    <lineage>
        <taxon>Bacteria</taxon>
        <taxon>Bacillati</taxon>
        <taxon>Bacillota</taxon>
        <taxon>Clostridia</taxon>
        <taxon>Eubacteriales</taxon>
        <taxon>Butyricicoccaceae</taxon>
        <taxon>Butyricicoccus</taxon>
    </lineage>
</organism>
<dbReference type="EMBL" id="JAHLQI010000001">
    <property type="protein sequence ID" value="MBU5489590.1"/>
    <property type="molecule type" value="Genomic_DNA"/>
</dbReference>
<evidence type="ECO:0000313" key="1">
    <source>
        <dbReference type="EMBL" id="MBU5489590.1"/>
    </source>
</evidence>
<keyword evidence="2" id="KW-1185">Reference proteome</keyword>
<gene>
    <name evidence="1" type="ORF">KQI75_02940</name>
</gene>
<sequence length="92" mass="10611">MRKIIDKKLYDTDQAMTLAYIKTGGIEGIYYAYEILYEKIDGTFFLYSTVGPDPSMYRNDGDIVPVTEEDARAWVAEHLSVEEYEKLFGPIK</sequence>
<evidence type="ECO:0000313" key="2">
    <source>
        <dbReference type="Proteomes" id="UP000783588"/>
    </source>
</evidence>
<comment type="caution">
    <text evidence="1">The sequence shown here is derived from an EMBL/GenBank/DDBJ whole genome shotgun (WGS) entry which is preliminary data.</text>
</comment>
<name>A0ABS6EQ12_9FIRM</name>
<accession>A0ABS6EQ12</accession>
<evidence type="ECO:0008006" key="3">
    <source>
        <dbReference type="Google" id="ProtNLM"/>
    </source>
</evidence>
<proteinExistence type="predicted"/>
<protein>
    <recommendedName>
        <fullName evidence="3">DUF1292 domain-containing protein</fullName>
    </recommendedName>
</protein>
<dbReference type="RefSeq" id="WP_216469182.1">
    <property type="nucleotide sequence ID" value="NZ_JAHLQI010000001.1"/>
</dbReference>
<dbReference type="Proteomes" id="UP000783588">
    <property type="component" value="Unassembled WGS sequence"/>
</dbReference>
<reference evidence="1 2" key="1">
    <citation type="submission" date="2021-06" db="EMBL/GenBank/DDBJ databases">
        <authorList>
            <person name="Sun Q."/>
            <person name="Li D."/>
        </authorList>
    </citation>
    <scope>NUCLEOTIDE SEQUENCE [LARGE SCALE GENOMIC DNA]</scope>
    <source>
        <strain evidence="1 2">MSJd-7</strain>
    </source>
</reference>